<dbReference type="Proteomes" id="UP000030104">
    <property type="component" value="Unassembled WGS sequence"/>
</dbReference>
<accession>A0A0A2LA70</accession>
<sequence length="77" mass="8960">MSRVGRWRVIGSKFGRARSLARRVYWCPSYDTLCELRTGPGLQISEHYGVLTTVASGTRREENCYPIIMTFGRNRYR</sequence>
<proteinExistence type="predicted"/>
<protein>
    <submittedName>
        <fullName evidence="1">Uncharacterized protein</fullName>
    </submittedName>
</protein>
<evidence type="ECO:0000313" key="1">
    <source>
        <dbReference type="EMBL" id="KGO76849.1"/>
    </source>
</evidence>
<name>A0A0A2LA70_PENIT</name>
<dbReference type="HOGENOM" id="CLU_2638829_0_0_1"/>
<comment type="caution">
    <text evidence="1">The sequence shown here is derived from an EMBL/GenBank/DDBJ whole genome shotgun (WGS) entry which is preliminary data.</text>
</comment>
<gene>
    <name evidence="1" type="ORF">PITC_089670</name>
</gene>
<dbReference type="AlphaFoldDB" id="A0A0A2LA70"/>
<dbReference type="EMBL" id="JQGA01000237">
    <property type="protein sequence ID" value="KGO76849.1"/>
    <property type="molecule type" value="Genomic_DNA"/>
</dbReference>
<organism evidence="1 2">
    <name type="scientific">Penicillium italicum</name>
    <name type="common">Blue mold</name>
    <dbReference type="NCBI Taxonomy" id="40296"/>
    <lineage>
        <taxon>Eukaryota</taxon>
        <taxon>Fungi</taxon>
        <taxon>Dikarya</taxon>
        <taxon>Ascomycota</taxon>
        <taxon>Pezizomycotina</taxon>
        <taxon>Eurotiomycetes</taxon>
        <taxon>Eurotiomycetidae</taxon>
        <taxon>Eurotiales</taxon>
        <taxon>Aspergillaceae</taxon>
        <taxon>Penicillium</taxon>
    </lineage>
</organism>
<reference evidence="1 2" key="1">
    <citation type="journal article" date="2015" name="Mol. Plant Microbe Interact.">
        <title>Genome, transcriptome, and functional analyses of Penicillium expansum provide new insights into secondary metabolism and pathogenicity.</title>
        <authorList>
            <person name="Ballester A.R."/>
            <person name="Marcet-Houben M."/>
            <person name="Levin E."/>
            <person name="Sela N."/>
            <person name="Selma-Lazaro C."/>
            <person name="Carmona L."/>
            <person name="Wisniewski M."/>
            <person name="Droby S."/>
            <person name="Gonzalez-Candelas L."/>
            <person name="Gabaldon T."/>
        </authorList>
    </citation>
    <scope>NUCLEOTIDE SEQUENCE [LARGE SCALE GENOMIC DNA]</scope>
    <source>
        <strain evidence="1 2">PHI-1</strain>
    </source>
</reference>
<keyword evidence="2" id="KW-1185">Reference proteome</keyword>
<evidence type="ECO:0000313" key="2">
    <source>
        <dbReference type="Proteomes" id="UP000030104"/>
    </source>
</evidence>